<keyword evidence="1" id="KW-0472">Membrane</keyword>
<dbReference type="EMBL" id="JADEXP010000010">
    <property type="protein sequence ID" value="MBE9065526.1"/>
    <property type="molecule type" value="Genomic_DNA"/>
</dbReference>
<dbReference type="CDD" id="cd06260">
    <property type="entry name" value="DUF820-like"/>
    <property type="match status" value="1"/>
</dbReference>
<keyword evidence="3" id="KW-0540">Nuclease</keyword>
<comment type="caution">
    <text evidence="3">The sequence shown here is derived from an EMBL/GenBank/DDBJ whole genome shotgun (WGS) entry which is preliminary data.</text>
</comment>
<dbReference type="PANTHER" id="PTHR34107">
    <property type="entry name" value="SLL0198 PROTEIN-RELATED"/>
    <property type="match status" value="1"/>
</dbReference>
<evidence type="ECO:0000256" key="1">
    <source>
        <dbReference type="SAM" id="Phobius"/>
    </source>
</evidence>
<feature type="domain" description="Putative restriction endonuclease" evidence="2">
    <location>
        <begin position="12"/>
        <end position="185"/>
    </location>
</feature>
<dbReference type="InterPro" id="IPR011335">
    <property type="entry name" value="Restrct_endonuc-II-like"/>
</dbReference>
<keyword evidence="1" id="KW-1133">Transmembrane helix</keyword>
<dbReference type="InterPro" id="IPR008538">
    <property type="entry name" value="Uma2"/>
</dbReference>
<protein>
    <submittedName>
        <fullName evidence="3">Uma2 family endonuclease</fullName>
    </submittedName>
</protein>
<dbReference type="GO" id="GO:0004519">
    <property type="term" value="F:endonuclease activity"/>
    <property type="evidence" value="ECO:0007669"/>
    <property type="project" value="UniProtKB-KW"/>
</dbReference>
<keyword evidence="3" id="KW-0255">Endonuclease</keyword>
<sequence length="195" mass="21886">MATVKNRPMTLAEYLNYEADTDTRYELVDGLLVEMGAESTLNINIAIFLIVTFAQMIPVHLIHRGTEIEVKGELANTRYPDLMVLSEDCAASLAGKKRALITLDMSAPALVIEVVSSSDTDARSRNRDYVDKRQEYAQRGIPEYWIIDPIAAKVLILNLVNYAYEEQRFTGDDQLVSLLFPRLNLSCKSLLKAGQ</sequence>
<dbReference type="PANTHER" id="PTHR34107:SF2">
    <property type="entry name" value="SLL0888 PROTEIN"/>
    <property type="match status" value="1"/>
</dbReference>
<evidence type="ECO:0000313" key="4">
    <source>
        <dbReference type="Proteomes" id="UP000615026"/>
    </source>
</evidence>
<organism evidence="3 4">
    <name type="scientific">Leptolyngbya cf. ectocarpi LEGE 11479</name>
    <dbReference type="NCBI Taxonomy" id="1828722"/>
    <lineage>
        <taxon>Bacteria</taxon>
        <taxon>Bacillati</taxon>
        <taxon>Cyanobacteriota</taxon>
        <taxon>Cyanophyceae</taxon>
        <taxon>Leptolyngbyales</taxon>
        <taxon>Leptolyngbyaceae</taxon>
        <taxon>Leptolyngbya group</taxon>
        <taxon>Leptolyngbya</taxon>
    </lineage>
</organism>
<dbReference type="RefSeq" id="WP_193990563.1">
    <property type="nucleotide sequence ID" value="NZ_JADEXP010000010.1"/>
</dbReference>
<evidence type="ECO:0000259" key="2">
    <source>
        <dbReference type="Pfam" id="PF05685"/>
    </source>
</evidence>
<dbReference type="InterPro" id="IPR012296">
    <property type="entry name" value="Nuclease_put_TT1808"/>
</dbReference>
<dbReference type="AlphaFoldDB" id="A0A928X0C1"/>
<dbReference type="Proteomes" id="UP000615026">
    <property type="component" value="Unassembled WGS sequence"/>
</dbReference>
<keyword evidence="1" id="KW-0812">Transmembrane</keyword>
<name>A0A928X0C1_LEPEC</name>
<reference evidence="3" key="1">
    <citation type="submission" date="2020-10" db="EMBL/GenBank/DDBJ databases">
        <authorList>
            <person name="Castelo-Branco R."/>
            <person name="Eusebio N."/>
            <person name="Adriana R."/>
            <person name="Vieira A."/>
            <person name="Brugerolle De Fraissinette N."/>
            <person name="Rezende De Castro R."/>
            <person name="Schneider M.P."/>
            <person name="Vasconcelos V."/>
            <person name="Leao P.N."/>
        </authorList>
    </citation>
    <scope>NUCLEOTIDE SEQUENCE</scope>
    <source>
        <strain evidence="3">LEGE 11479</strain>
    </source>
</reference>
<evidence type="ECO:0000313" key="3">
    <source>
        <dbReference type="EMBL" id="MBE9065526.1"/>
    </source>
</evidence>
<gene>
    <name evidence="3" type="ORF">IQ260_02535</name>
</gene>
<keyword evidence="4" id="KW-1185">Reference proteome</keyword>
<dbReference type="SUPFAM" id="SSF52980">
    <property type="entry name" value="Restriction endonuclease-like"/>
    <property type="match status" value="1"/>
</dbReference>
<dbReference type="Pfam" id="PF05685">
    <property type="entry name" value="Uma2"/>
    <property type="match status" value="1"/>
</dbReference>
<keyword evidence="3" id="KW-0378">Hydrolase</keyword>
<accession>A0A928X0C1</accession>
<feature type="transmembrane region" description="Helical" evidence="1">
    <location>
        <begin position="41"/>
        <end position="62"/>
    </location>
</feature>
<proteinExistence type="predicted"/>
<dbReference type="Gene3D" id="3.90.1570.10">
    <property type="entry name" value="tt1808, chain A"/>
    <property type="match status" value="1"/>
</dbReference>